<evidence type="ECO:0000256" key="6">
    <source>
        <dbReference type="PIRNR" id="PIRNR009375"/>
    </source>
</evidence>
<evidence type="ECO:0000256" key="3">
    <source>
        <dbReference type="ARBA" id="ARBA00022448"/>
    </source>
</evidence>
<dbReference type="Pfam" id="PF03635">
    <property type="entry name" value="Vps35"/>
    <property type="match status" value="1"/>
</dbReference>
<sequence>MSAEVAPEDAHSLEEALTTVRVSKTRMVQCLDNVKLMDGLKHASTMLSELRTSSLGPKQYYELYMSVFDALGYLTNYLKEAHTSGRHHLADLYELVQYAGNIVPRLYLMITVGGVYMGMLGAPVKEITKDMMEMSRGVQHPIRGLFLRHYLSGQTRDHMPIGTDDGPQGNLQDSIQFTITNFIEMNKLWVRLQHQGHSRERHLRELERTELKTLVGTNLVRLSQLEGIDLALYSEVILPAVLEQVVQCRDVLAQEYLLEVVTQVYPDEYHLRTLDQFLSAVGKLNPHANVKQVVIQMIDRLASFAASETENEPADERARKEEQAARALSKRLAGTKVTDEQPVEAADTPTEAEGEASASSKTTKEQSTETYRGIPVDIRLFEIFWNQIVSLVQSRQELKIQDVSAMLVSLCNLALSCYPTQLDYIDQILSYAEQKTKEHVDSTDLHSTDARDNLMKLLQAPIQTYSSLMTVLAIPSFVPLLHAQSYAIRRSVAATVAKILLSKRVAIESVEEAEGTFDLLKVLICEAGPPVQVANGSAQPRRTRDAESDESIEEQGWLARIVHLLRGPTLDVDFKLLQIARRQLQEGGDKIKYTFPPVVVAALRLARKWKAREHIDDGWSEQNGLVFKFIHQTTLTLYQCVGCAEQAMRLFLFAGQVADQAGSEEVAYEFFAQAFTIYEEAISESKAQYQAVAMVVSALQQTRNFTQDNYDTLITKCALHGAKLLKKPDQTRAILAASHLWWQTDAPGRGEEDVATLFRDGKRVLECLQKALKIADACMDTATSIQLFIEILDRYLYYFDHGNDAILPKFINGLIDLIRQNLENMEQVEGGRGAIVTSTSALTDHEGKLHEFIVAHFERTLEHIRTRKEQDEEEHWQEVLA</sequence>
<dbReference type="OrthoDB" id="10258141at2759"/>
<dbReference type="InterPro" id="IPR005378">
    <property type="entry name" value="Vps35"/>
</dbReference>
<feature type="region of interest" description="Disordered" evidence="7">
    <location>
        <begin position="331"/>
        <end position="369"/>
    </location>
</feature>
<evidence type="ECO:0000256" key="1">
    <source>
        <dbReference type="ARBA" id="ARBA00004170"/>
    </source>
</evidence>
<dbReference type="RefSeq" id="XP_040728474.1">
    <property type="nucleotide sequence ID" value="XM_040868496.1"/>
</dbReference>
<dbReference type="AlphaFoldDB" id="A0A1Y2FVJ4"/>
<dbReference type="FunFam" id="1.25.40.660:FF:000002">
    <property type="entry name" value="Vacuolar protein sorting-associated protein 35"/>
    <property type="match status" value="1"/>
</dbReference>
<keyword evidence="4 6" id="KW-0653">Protein transport</keyword>
<dbReference type="GO" id="GO:0006886">
    <property type="term" value="P:intracellular protein transport"/>
    <property type="evidence" value="ECO:0007669"/>
    <property type="project" value="TreeGrafter"/>
</dbReference>
<dbReference type="InterPro" id="IPR042491">
    <property type="entry name" value="Vps35_C"/>
</dbReference>
<accession>A0A1Y2FVJ4</accession>
<evidence type="ECO:0000256" key="2">
    <source>
        <dbReference type="ARBA" id="ARBA00006536"/>
    </source>
</evidence>
<dbReference type="EMBL" id="MCFI01000001">
    <property type="protein sequence ID" value="ORY87979.1"/>
    <property type="molecule type" value="Genomic_DNA"/>
</dbReference>
<keyword evidence="5" id="KW-0472">Membrane</keyword>
<dbReference type="PANTHER" id="PTHR11099">
    <property type="entry name" value="VACUOLAR SORTING PROTEIN 35"/>
    <property type="match status" value="1"/>
</dbReference>
<comment type="subcellular location">
    <subcellularLocation>
        <location evidence="1">Membrane</location>
        <topology evidence="1">Peripheral membrane protein</topology>
    </subcellularLocation>
</comment>
<protein>
    <recommendedName>
        <fullName evidence="6">Vacuolar protein sorting-associated protein 35</fullName>
    </recommendedName>
</protein>
<reference evidence="8 9" key="1">
    <citation type="submission" date="2016-07" db="EMBL/GenBank/DDBJ databases">
        <title>Pervasive Adenine N6-methylation of Active Genes in Fungi.</title>
        <authorList>
            <consortium name="DOE Joint Genome Institute"/>
            <person name="Mondo S.J."/>
            <person name="Dannebaum R.O."/>
            <person name="Kuo R.C."/>
            <person name="Labutti K."/>
            <person name="Haridas S."/>
            <person name="Kuo A."/>
            <person name="Salamov A."/>
            <person name="Ahrendt S.R."/>
            <person name="Lipzen A."/>
            <person name="Sullivan W."/>
            <person name="Andreopoulos W.B."/>
            <person name="Clum A."/>
            <person name="Lindquist E."/>
            <person name="Daum C."/>
            <person name="Ramamoorthy G.K."/>
            <person name="Gryganskyi A."/>
            <person name="Culley D."/>
            <person name="Magnuson J.K."/>
            <person name="James T.Y."/>
            <person name="O'Malley M.A."/>
            <person name="Stajich J.E."/>
            <person name="Spatafora J.W."/>
            <person name="Visel A."/>
            <person name="Grigoriev I.V."/>
        </authorList>
    </citation>
    <scope>NUCLEOTIDE SEQUENCE [LARGE SCALE GENOMIC DNA]</scope>
    <source>
        <strain evidence="8 9">12-1054</strain>
    </source>
</reference>
<evidence type="ECO:0000256" key="5">
    <source>
        <dbReference type="ARBA" id="ARBA00023136"/>
    </source>
</evidence>
<gene>
    <name evidence="8" type="ORF">BCR37DRAFT_375963</name>
</gene>
<dbReference type="GO" id="GO:0005770">
    <property type="term" value="C:late endosome"/>
    <property type="evidence" value="ECO:0007669"/>
    <property type="project" value="TreeGrafter"/>
</dbReference>
<organism evidence="8 9">
    <name type="scientific">Protomyces lactucae-debilis</name>
    <dbReference type="NCBI Taxonomy" id="2754530"/>
    <lineage>
        <taxon>Eukaryota</taxon>
        <taxon>Fungi</taxon>
        <taxon>Dikarya</taxon>
        <taxon>Ascomycota</taxon>
        <taxon>Taphrinomycotina</taxon>
        <taxon>Taphrinomycetes</taxon>
        <taxon>Taphrinales</taxon>
        <taxon>Protomycetaceae</taxon>
        <taxon>Protomyces</taxon>
    </lineage>
</organism>
<dbReference type="GeneID" id="63785095"/>
<evidence type="ECO:0000256" key="7">
    <source>
        <dbReference type="SAM" id="MobiDB-lite"/>
    </source>
</evidence>
<dbReference type="PANTHER" id="PTHR11099:SF0">
    <property type="entry name" value="VACUOLAR PROTEIN SORTING-ASSOCIATED PROTEIN 35"/>
    <property type="match status" value="1"/>
</dbReference>
<evidence type="ECO:0000313" key="8">
    <source>
        <dbReference type="EMBL" id="ORY87979.1"/>
    </source>
</evidence>
<evidence type="ECO:0000256" key="4">
    <source>
        <dbReference type="ARBA" id="ARBA00022927"/>
    </source>
</evidence>
<dbReference type="GO" id="GO:0030906">
    <property type="term" value="C:retromer, cargo-selective complex"/>
    <property type="evidence" value="ECO:0007669"/>
    <property type="project" value="InterPro"/>
</dbReference>
<dbReference type="Proteomes" id="UP000193685">
    <property type="component" value="Unassembled WGS sequence"/>
</dbReference>
<comment type="caution">
    <text evidence="8">The sequence shown here is derived from an EMBL/GenBank/DDBJ whole genome shotgun (WGS) entry which is preliminary data.</text>
</comment>
<dbReference type="GO" id="GO:0005829">
    <property type="term" value="C:cytosol"/>
    <property type="evidence" value="ECO:0007669"/>
    <property type="project" value="GOC"/>
</dbReference>
<proteinExistence type="inferred from homology"/>
<evidence type="ECO:0000313" key="9">
    <source>
        <dbReference type="Proteomes" id="UP000193685"/>
    </source>
</evidence>
<dbReference type="STRING" id="56484.A0A1Y2FVJ4"/>
<comment type="similarity">
    <text evidence="2 6">Belongs to the VPS35 family.</text>
</comment>
<name>A0A1Y2FVJ4_PROLT</name>
<dbReference type="OMA" id="YIRSREY"/>
<keyword evidence="9" id="KW-1185">Reference proteome</keyword>
<keyword evidence="3 6" id="KW-0813">Transport</keyword>
<dbReference type="GO" id="GO:0042147">
    <property type="term" value="P:retrograde transport, endosome to Golgi"/>
    <property type="evidence" value="ECO:0007669"/>
    <property type="project" value="InterPro"/>
</dbReference>
<dbReference type="Gene3D" id="1.25.40.660">
    <property type="entry name" value="Vacuolar protein sorting-associated protein 35, helical subcomplex Vps35-C"/>
    <property type="match status" value="1"/>
</dbReference>
<dbReference type="PIRSF" id="PIRSF009375">
    <property type="entry name" value="Retromer_Vps35"/>
    <property type="match status" value="1"/>
</dbReference>
<comment type="function">
    <text evidence="6">Plays a role in vesicular protein sorting.</text>
</comment>